<feature type="domain" description="ABC transporter substrate-binding protein PnrA-like" evidence="7">
    <location>
        <begin position="27"/>
        <end position="298"/>
    </location>
</feature>
<dbReference type="GO" id="GO:0005886">
    <property type="term" value="C:plasma membrane"/>
    <property type="evidence" value="ECO:0007669"/>
    <property type="project" value="UniProtKB-SubCell"/>
</dbReference>
<comment type="subcellular location">
    <subcellularLocation>
        <location evidence="1">Cell membrane</location>
        <topology evidence="1">Lipid-anchor</topology>
    </subcellularLocation>
</comment>
<keyword evidence="5" id="KW-0472">Membrane</keyword>
<dbReference type="RefSeq" id="WP_147667882.1">
    <property type="nucleotide sequence ID" value="NZ_VDUW01000006.1"/>
</dbReference>
<evidence type="ECO:0000313" key="9">
    <source>
        <dbReference type="Proteomes" id="UP000321574"/>
    </source>
</evidence>
<reference evidence="8 9" key="1">
    <citation type="submission" date="2019-06" db="EMBL/GenBank/DDBJ databases">
        <title>Cerasibacillus sp. nov., isolated from maize field.</title>
        <authorList>
            <person name="Lin S.-Y."/>
            <person name="Tsai C.-F."/>
            <person name="Young C.-C."/>
        </authorList>
    </citation>
    <scope>NUCLEOTIDE SEQUENCE [LARGE SCALE GENOMIC DNA]</scope>
    <source>
        <strain evidence="8 9">CC-CFT480</strain>
    </source>
</reference>
<keyword evidence="4" id="KW-0732">Signal</keyword>
<dbReference type="InterPro" id="IPR050957">
    <property type="entry name" value="BMP_lipoprotein"/>
</dbReference>
<dbReference type="Pfam" id="PF02608">
    <property type="entry name" value="Bmp"/>
    <property type="match status" value="1"/>
</dbReference>
<accession>A0A5C8NRR0</accession>
<evidence type="ECO:0000256" key="3">
    <source>
        <dbReference type="ARBA" id="ARBA00022475"/>
    </source>
</evidence>
<dbReference type="InterPro" id="IPR028082">
    <property type="entry name" value="Peripla_BP_I"/>
</dbReference>
<evidence type="ECO:0000256" key="4">
    <source>
        <dbReference type="ARBA" id="ARBA00022729"/>
    </source>
</evidence>
<keyword evidence="3" id="KW-1003">Cell membrane</keyword>
<dbReference type="SUPFAM" id="SSF53822">
    <property type="entry name" value="Periplasmic binding protein-like I"/>
    <property type="match status" value="1"/>
</dbReference>
<dbReference type="PANTHER" id="PTHR34296:SF2">
    <property type="entry name" value="ABC TRANSPORTER GUANOSINE-BINDING PROTEIN NUPN"/>
    <property type="match status" value="1"/>
</dbReference>
<proteinExistence type="inferred from homology"/>
<dbReference type="Gene3D" id="3.40.50.2300">
    <property type="match status" value="2"/>
</dbReference>
<protein>
    <submittedName>
        <fullName evidence="8">BMP family ABC transporter substrate-binding protein</fullName>
    </submittedName>
</protein>
<dbReference type="Proteomes" id="UP000321574">
    <property type="component" value="Unassembled WGS sequence"/>
</dbReference>
<keyword evidence="6" id="KW-0449">Lipoprotein</keyword>
<evidence type="ECO:0000313" key="8">
    <source>
        <dbReference type="EMBL" id="TXL64032.1"/>
    </source>
</evidence>
<comment type="similarity">
    <text evidence="2">Belongs to the BMP lipoprotein family.</text>
</comment>
<dbReference type="EMBL" id="VDUW01000006">
    <property type="protein sequence ID" value="TXL64032.1"/>
    <property type="molecule type" value="Genomic_DNA"/>
</dbReference>
<evidence type="ECO:0000256" key="1">
    <source>
        <dbReference type="ARBA" id="ARBA00004193"/>
    </source>
</evidence>
<comment type="caution">
    <text evidence="8">The sequence shown here is derived from an EMBL/GenBank/DDBJ whole genome shotgun (WGS) entry which is preliminary data.</text>
</comment>
<evidence type="ECO:0000259" key="7">
    <source>
        <dbReference type="Pfam" id="PF02608"/>
    </source>
</evidence>
<organism evidence="8 9">
    <name type="scientific">Cerasibacillus terrae</name>
    <dbReference type="NCBI Taxonomy" id="2498845"/>
    <lineage>
        <taxon>Bacteria</taxon>
        <taxon>Bacillati</taxon>
        <taxon>Bacillota</taxon>
        <taxon>Bacilli</taxon>
        <taxon>Bacillales</taxon>
        <taxon>Bacillaceae</taxon>
        <taxon>Cerasibacillus</taxon>
    </lineage>
</organism>
<dbReference type="InterPro" id="IPR003760">
    <property type="entry name" value="PnrA-like"/>
</dbReference>
<gene>
    <name evidence="8" type="ORF">FHP05_10105</name>
</gene>
<keyword evidence="9" id="KW-1185">Reference proteome</keyword>
<dbReference type="PANTHER" id="PTHR34296">
    <property type="entry name" value="TRANSCRIPTIONAL ACTIVATOR PROTEIN MED"/>
    <property type="match status" value="1"/>
</dbReference>
<evidence type="ECO:0000256" key="2">
    <source>
        <dbReference type="ARBA" id="ARBA00008610"/>
    </source>
</evidence>
<sequence>MKKAIFIFMIIIILSSCSNPDRGELYKVGMITEKPKNASAWEIKGYEGLERIKETYPDVDVLYETNIQTEEEAVDVIDQFAKKGVNLLFGHSSHFEKYIVDLASHYPDVHFVYFNGGYTSDNVSSVNINLFPIGYFAGLLAGEMTKTNEVAIIAAYEWQTEIEGFFEGVKQANPNGKVQIEFIQDVADEELIAESYENLKAKNVDVFYPANDVFSETIIHKASKDHRYSIGYMMDQSEIDSSYVLSSTILNVDTIYKMTAEKMAKGKLEGKIYSFNHDKKIITLGPYSEEVPLNVQRKIDNTLENYYSTGLLPYQK</sequence>
<dbReference type="PROSITE" id="PS51257">
    <property type="entry name" value="PROKAR_LIPOPROTEIN"/>
    <property type="match status" value="1"/>
</dbReference>
<dbReference type="AlphaFoldDB" id="A0A5C8NRR0"/>
<dbReference type="OrthoDB" id="2556857at2"/>
<evidence type="ECO:0000256" key="6">
    <source>
        <dbReference type="ARBA" id="ARBA00023288"/>
    </source>
</evidence>
<name>A0A5C8NRR0_9BACI</name>
<evidence type="ECO:0000256" key="5">
    <source>
        <dbReference type="ARBA" id="ARBA00023136"/>
    </source>
</evidence>